<name>A0A366Y232_9BACI</name>
<dbReference type="GO" id="GO:0016300">
    <property type="term" value="F:tRNA (uridine) methyltransferase activity"/>
    <property type="evidence" value="ECO:0007669"/>
    <property type="project" value="UniProtKB-UniRule"/>
</dbReference>
<organism evidence="5 6">
    <name type="scientific">Bacillus taeanensis</name>
    <dbReference type="NCBI Taxonomy" id="273032"/>
    <lineage>
        <taxon>Bacteria</taxon>
        <taxon>Bacillati</taxon>
        <taxon>Bacillota</taxon>
        <taxon>Bacilli</taxon>
        <taxon>Bacillales</taxon>
        <taxon>Bacillaceae</taxon>
        <taxon>Bacillus</taxon>
    </lineage>
</organism>
<dbReference type="Proteomes" id="UP000253314">
    <property type="component" value="Unassembled WGS sequence"/>
</dbReference>
<keyword evidence="3 4" id="KW-0949">S-adenosyl-L-methionine</keyword>
<proteinExistence type="inferred from homology"/>
<dbReference type="OrthoDB" id="9799672at2"/>
<feature type="binding site" evidence="4">
    <location>
        <position position="36"/>
    </location>
    <ligand>
        <name>S-adenosyl-L-methionine</name>
        <dbReference type="ChEBI" id="CHEBI:59789"/>
    </ligand>
</feature>
<evidence type="ECO:0000313" key="6">
    <source>
        <dbReference type="Proteomes" id="UP000253314"/>
    </source>
</evidence>
<comment type="similarity">
    <text evidence="4">Belongs to the class I-like SAM-binding methyltransferase superfamily. Cation-dependent O-methyltransferase family.</text>
</comment>
<gene>
    <name evidence="4" type="primary">trmR</name>
    <name evidence="5" type="ORF">DS031_05345</name>
</gene>
<dbReference type="CDD" id="cd02440">
    <property type="entry name" value="AdoMet_MTases"/>
    <property type="match status" value="1"/>
</dbReference>
<feature type="binding site" evidence="4">
    <location>
        <begin position="111"/>
        <end position="112"/>
    </location>
    <ligand>
        <name>S-adenosyl-L-methionine</name>
        <dbReference type="ChEBI" id="CHEBI:59789"/>
    </ligand>
</feature>
<dbReference type="PANTHER" id="PTHR10509:SF14">
    <property type="entry name" value="CAFFEOYL-COA O-METHYLTRANSFERASE 3-RELATED"/>
    <property type="match status" value="1"/>
</dbReference>
<dbReference type="GO" id="GO:0030488">
    <property type="term" value="P:tRNA methylation"/>
    <property type="evidence" value="ECO:0007669"/>
    <property type="project" value="UniProtKB-UniRule"/>
</dbReference>
<keyword evidence="4" id="KW-0819">tRNA processing</keyword>
<comment type="function">
    <text evidence="4">Catalyzes the methylation of 5-hydroxyuridine (ho5U) to form 5-methoxyuridine (mo5U) at position 34 in tRNAs.</text>
</comment>
<dbReference type="RefSeq" id="WP_113804904.1">
    <property type="nucleotide sequence ID" value="NZ_QOCW01000004.1"/>
</dbReference>
<dbReference type="HAMAP" id="MF_02217">
    <property type="entry name" value="TrmR_methyltr"/>
    <property type="match status" value="1"/>
</dbReference>
<dbReference type="PANTHER" id="PTHR10509">
    <property type="entry name" value="O-METHYLTRANSFERASE-RELATED"/>
    <property type="match status" value="1"/>
</dbReference>
<evidence type="ECO:0000256" key="4">
    <source>
        <dbReference type="HAMAP-Rule" id="MF_02217"/>
    </source>
</evidence>
<dbReference type="AlphaFoldDB" id="A0A366Y232"/>
<sequence length="213" mass="24384">MVSTEIQEYIVQLRKPLPSYVTEMELYAKEHHVPIMDPVSMEAMLNILQLKKPKRILEIGTAIGYSAIRMALSLPECEIITIERDEERFQFAKQNIHKAGLTARIKVIEGDALEAAEEVKYEGPYDALFIDAAKGQYMRFHDTYAEHVQSGGIIISDNVLFRGLVAEEEVVEKRFRSMVKKLKQYNKFLMEHPDYSTTIYPIGDGIAVSIKEK</sequence>
<comment type="subunit">
    <text evidence="4">Homodimer.</text>
</comment>
<keyword evidence="2 4" id="KW-0808">Transferase</keyword>
<keyword evidence="1 4" id="KW-0489">Methyltransferase</keyword>
<comment type="caution">
    <text evidence="5">The sequence shown here is derived from an EMBL/GenBank/DDBJ whole genome shotgun (WGS) entry which is preliminary data.</text>
</comment>
<accession>A0A366Y232</accession>
<feature type="binding site" evidence="4">
    <location>
        <position position="157"/>
    </location>
    <ligand>
        <name>Mg(2+)</name>
        <dbReference type="ChEBI" id="CHEBI:18420"/>
    </ligand>
</feature>
<keyword evidence="4" id="KW-0460">Magnesium</keyword>
<dbReference type="GO" id="GO:0008171">
    <property type="term" value="F:O-methyltransferase activity"/>
    <property type="evidence" value="ECO:0007669"/>
    <property type="project" value="InterPro"/>
</dbReference>
<evidence type="ECO:0000256" key="3">
    <source>
        <dbReference type="ARBA" id="ARBA00022691"/>
    </source>
</evidence>
<evidence type="ECO:0000256" key="1">
    <source>
        <dbReference type="ARBA" id="ARBA00022603"/>
    </source>
</evidence>
<feature type="binding site" evidence="4">
    <location>
        <position position="83"/>
    </location>
    <ligand>
        <name>S-adenosyl-L-methionine</name>
        <dbReference type="ChEBI" id="CHEBI:59789"/>
    </ligand>
</feature>
<evidence type="ECO:0000313" key="5">
    <source>
        <dbReference type="EMBL" id="RBW70454.1"/>
    </source>
</evidence>
<dbReference type="EMBL" id="QOCW01000004">
    <property type="protein sequence ID" value="RBW70454.1"/>
    <property type="molecule type" value="Genomic_DNA"/>
</dbReference>
<keyword evidence="6" id="KW-1185">Reference proteome</keyword>
<protein>
    <recommendedName>
        <fullName evidence="4">tRNA 5-hydroxyuridine methyltransferase</fullName>
        <ecNumber evidence="4">2.1.1.-</ecNumber>
    </recommendedName>
    <alternativeName>
        <fullName evidence="4">ho5U methyltransferase</fullName>
    </alternativeName>
</protein>
<feature type="binding site" evidence="4">
    <location>
        <position position="66"/>
    </location>
    <ligand>
        <name>S-adenosyl-L-methionine</name>
        <dbReference type="ChEBI" id="CHEBI:59789"/>
    </ligand>
</feature>
<feature type="binding site" evidence="4">
    <location>
        <position position="131"/>
    </location>
    <ligand>
        <name>S-adenosyl-L-methionine</name>
        <dbReference type="ChEBI" id="CHEBI:59789"/>
    </ligand>
</feature>
<dbReference type="Gene3D" id="3.40.50.150">
    <property type="entry name" value="Vaccinia Virus protein VP39"/>
    <property type="match status" value="1"/>
</dbReference>
<comment type="catalytic activity">
    <reaction evidence="4">
        <text>5-hydroxyuridine(34) in tRNA + S-adenosyl-L-methionine = 5-methoxyuridine(34) in tRNA + S-adenosyl-L-homocysteine + H(+)</text>
        <dbReference type="Rhea" id="RHEA:60524"/>
        <dbReference type="Rhea" id="RHEA-COMP:13381"/>
        <dbReference type="Rhea" id="RHEA-COMP:15591"/>
        <dbReference type="ChEBI" id="CHEBI:15378"/>
        <dbReference type="ChEBI" id="CHEBI:57856"/>
        <dbReference type="ChEBI" id="CHEBI:59789"/>
        <dbReference type="ChEBI" id="CHEBI:136877"/>
        <dbReference type="ChEBI" id="CHEBI:143860"/>
    </reaction>
</comment>
<dbReference type="GO" id="GO:0000287">
    <property type="term" value="F:magnesium ion binding"/>
    <property type="evidence" value="ECO:0007669"/>
    <property type="project" value="UniProtKB-UniRule"/>
</dbReference>
<dbReference type="InterPro" id="IPR043675">
    <property type="entry name" value="TrmR_methyltr"/>
</dbReference>
<dbReference type="GO" id="GO:0008757">
    <property type="term" value="F:S-adenosylmethionine-dependent methyltransferase activity"/>
    <property type="evidence" value="ECO:0007669"/>
    <property type="project" value="TreeGrafter"/>
</dbReference>
<dbReference type="InterPro" id="IPR002935">
    <property type="entry name" value="SAM_O-MeTrfase"/>
</dbReference>
<feature type="binding site" evidence="4">
    <location>
        <position position="158"/>
    </location>
    <ligand>
        <name>Mg(2+)</name>
        <dbReference type="ChEBI" id="CHEBI:18420"/>
    </ligand>
</feature>
<feature type="binding site" evidence="4">
    <location>
        <position position="131"/>
    </location>
    <ligand>
        <name>Mg(2+)</name>
        <dbReference type="ChEBI" id="CHEBI:18420"/>
    </ligand>
</feature>
<reference evidence="5 6" key="1">
    <citation type="submission" date="2018-07" db="EMBL/GenBank/DDBJ databases">
        <title>Lottiidibacillus patelloidae gen. nov., sp. nov., isolated from the intestinal tract of a marine limpet and the reclassification of B. taeanensis BH030017T, B. algicola KMM 3737T and B. hwajinpoensis SW-72T as genus Lottiidibacillus.</title>
        <authorList>
            <person name="Liu R."/>
            <person name="Huang Z."/>
        </authorList>
    </citation>
    <scope>NUCLEOTIDE SEQUENCE [LARGE SCALE GENOMIC DNA]</scope>
    <source>
        <strain evidence="5 6">BH030017</strain>
    </source>
</reference>
<dbReference type="Pfam" id="PF01596">
    <property type="entry name" value="Methyltransf_3"/>
    <property type="match status" value="1"/>
</dbReference>
<dbReference type="InterPro" id="IPR050362">
    <property type="entry name" value="Cation-dep_OMT"/>
</dbReference>
<dbReference type="EC" id="2.1.1.-" evidence="4"/>
<dbReference type="InterPro" id="IPR029063">
    <property type="entry name" value="SAM-dependent_MTases_sf"/>
</dbReference>
<dbReference type="PROSITE" id="PS51682">
    <property type="entry name" value="SAM_OMT_I"/>
    <property type="match status" value="1"/>
</dbReference>
<keyword evidence="4" id="KW-0479">Metal-binding</keyword>
<dbReference type="SUPFAM" id="SSF53335">
    <property type="entry name" value="S-adenosyl-L-methionine-dependent methyltransferases"/>
    <property type="match status" value="1"/>
</dbReference>
<evidence type="ECO:0000256" key="2">
    <source>
        <dbReference type="ARBA" id="ARBA00022679"/>
    </source>
</evidence>